<dbReference type="InterPro" id="IPR058659">
    <property type="entry name" value="Mok11-13/Ags1-like_CBM"/>
</dbReference>
<dbReference type="Pfam" id="PF26114">
    <property type="entry name" value="Ig_2_Mok13"/>
    <property type="match status" value="1"/>
</dbReference>
<feature type="transmembrane region" description="Helical" evidence="8">
    <location>
        <begin position="1910"/>
        <end position="1927"/>
    </location>
</feature>
<evidence type="ECO:0000256" key="8">
    <source>
        <dbReference type="SAM" id="Phobius"/>
    </source>
</evidence>
<evidence type="ECO:0000256" key="2">
    <source>
        <dbReference type="ARBA" id="ARBA00012688"/>
    </source>
</evidence>
<evidence type="ECO:0000313" key="11">
    <source>
        <dbReference type="EMBL" id="KAF1911959.1"/>
    </source>
</evidence>
<comment type="similarity">
    <text evidence="1">Belongs to the glycosyltransferase group 1 family.</text>
</comment>
<keyword evidence="8" id="KW-0812">Transmembrane</keyword>
<dbReference type="InterPro" id="IPR058655">
    <property type="entry name" value="Mok11-14/Ags1-like"/>
</dbReference>
<evidence type="ECO:0000256" key="1">
    <source>
        <dbReference type="ARBA" id="ARBA00006122"/>
    </source>
</evidence>
<feature type="transmembrane region" description="Helical" evidence="8">
    <location>
        <begin position="2125"/>
        <end position="2147"/>
    </location>
</feature>
<protein>
    <recommendedName>
        <fullName evidence="2">alpha-1,3-glucan synthase</fullName>
        <ecNumber evidence="2">2.4.1.183</ecNumber>
    </recommendedName>
</protein>
<evidence type="ECO:0000256" key="9">
    <source>
        <dbReference type="SAM" id="SignalP"/>
    </source>
</evidence>
<dbReference type="InterPro" id="IPR058656">
    <property type="entry name" value="Mok11-13/Ags1-like_GH"/>
</dbReference>
<keyword evidence="8" id="KW-0472">Membrane</keyword>
<feature type="transmembrane region" description="Helical" evidence="8">
    <location>
        <begin position="2272"/>
        <end position="2292"/>
    </location>
</feature>
<comment type="catalytic activity">
    <reaction evidence="6">
        <text>[(1-&gt;3)-alpha-D-glucosyl](n) + UDP-alpha-D-glucose = [(1-&gt;3)-alpha-D-glucosyl](n+1) + UDP + H(+)</text>
        <dbReference type="Rhea" id="RHEA:19749"/>
        <dbReference type="Rhea" id="RHEA-COMP:11150"/>
        <dbReference type="Rhea" id="RHEA-COMP:11151"/>
        <dbReference type="ChEBI" id="CHEBI:15378"/>
        <dbReference type="ChEBI" id="CHEBI:28100"/>
        <dbReference type="ChEBI" id="CHEBI:58223"/>
        <dbReference type="ChEBI" id="CHEBI:58885"/>
        <dbReference type="EC" id="2.4.1.183"/>
    </reaction>
</comment>
<dbReference type="PANTHER" id="PTHR47182">
    <property type="entry name" value="CELL WALL ALPHA-1,3-GLUCAN SYNTHASE AGS1-RELATED"/>
    <property type="match status" value="1"/>
</dbReference>
<dbReference type="Gene3D" id="3.20.20.80">
    <property type="entry name" value="Glycosidases"/>
    <property type="match status" value="2"/>
</dbReference>
<evidence type="ECO:0000256" key="6">
    <source>
        <dbReference type="ARBA" id="ARBA00048960"/>
    </source>
</evidence>
<dbReference type="FunFam" id="3.40.50.2000:FF:000058">
    <property type="entry name" value="Alpha-1,3-glucan synthase Ags1"/>
    <property type="match status" value="1"/>
</dbReference>
<sequence>MYLLPVPLLLVLGASLVECLRYTPEYAQWNLNTNQKAETPLEYSGSWDNHKFHASPANWRFPFYTLFLDRFVNGDPLNDNANQTLFEQDITSTQFRHGGDVQGLIDSLDYIQGFGIKGIYIAGSPFINMPWQSDMYSPLDLTLLDQHFGDIAEWRRGIDEIHRRGMYVLLDNTVATQVNNSRGMGDLIGFEGYLNESTPYKPAEHKILWKGSRRYLDFTPSNEYNETCQFPKFWNETGYPVDDFVDNEFKGCFNGDFDQFGDTEAFGVYPDYRRQLTKFASVQDRLREWVPSVRERLEHFSCIAIKMLDIDGFRFDKAIQVTVDASGQFSAALRKCARDVGKDNFFLPGEITGGNNMGSVYLGRGRQPNQWLENITEAVRLTNKSDDKYFLRGEDQGALDAGAFHYSIYRFLTRFLGMDGNLEAGYDLPPDWVEAWNQMLLSNDFVNPNTGIFDPRHMFGSTNQDVFRWPAISQGVERFLLGQFITGLLLPGIPLLLWGEEVGFNVLDNTADNYIFGRQAMSPSPAWYMHGCYTGSSTQYFQMPLESARHGCKDITNSYDHRDPSHPIRGIIRQLYHLRAQFPTLNDGLLLDKLSKQTEMIKLPGSSGVETETGLWSVRRAPMDGIQDFGGPSDIWLVYHNRNETTKYKFDCSSNDSAIIAPFDSGVTVKNLLFPHDEQKLINSPKKLQLNGSQEFNGCVKELEFAPFEFRLYVPNGRFIPPPPMITKFLPGHDHPILRNEDSNTVNVSLHFNAAMDCDKITKSMTLNSSTFGNTKARIDELSVTCGNVTENEKAPYVGAIASAWSWSAQLVDVADGVHQISIKDAVTADGGSSTGSTDKFLIRIGKAENPIVHLAANYSQSLLSRSSSGKYELSHKAAGADMWRYSLNWGSLWSNWTNMEGANAMIEDQPWSGTKAQEWEGSHVMVQYWSRLLGSSSFIQHGDLDFEEERRFPHMFANGPFNQFGFDAGLRNRFNFNKNGTWNWHFMNEWPATLQLNVWGINPDNQPDVSFVYGDIDGDGVLDRLNPSSLLVNALNITARPPSPHLGYRIELNDGNLRYELVPVGNKWLQLALFVLLWISPIITGLVAVAFYQGSFYQVKYVARGVGKTGFGTFLVALKKKVFRKKPVDTIAPTEGGELVGRATGDVSSVASRRKVLIATIEYNIDDWNIKVKIGGLGVMAQLMGKALSHIDLVWVVPCTEGIDYPDNEEERAEPMEVKILDNSYTVTVHYHVIDNITFVVLDAPIFRTTNKANPYPPRMDDIDSAIYYSTWNQCIAQAMERFEVDLYHINDYHGAAAPLYLLPKTIPCCLSLHNAEFQGLWPMRTADERDEVARVFNLPQKVVKQYIQYGSVFNLLHAGASYLRIHQAGFGAVGVSKKYGDRSYARYPIFWGLSSIGQLPNPDPSDISQWDKHAVIKKSEVKVDEAYEAGRGAFRMQAQEWAGLEVDPKAQLFVFVGRWSEQKGVDLIADIFPSILEDYPQSQLICVGPVIDLYGKFAALKLSRLMELYPKRVFSRPEFTMLPPYIHTGAEFALIPSRDEPFGLVAVEFGRKGALGVGARVGGLGQMPGWWYTIESMSSTHLLKQFKLAIVSALESKDSERALMRAWSAKQRFPVAQWLEGLTKLQDTAVQMHGKHHKTVASTTNTPRQGMFFGLRTPAPPTTPPTTPPIGHNIGHSRETSGPVSITFPESSRASSIHDGENDNSPRNSHLSPPMRPSPLSSSRSSVVNLGEIVGHRKDFALQQVDPFFTDADEEFYNNFKRKLDDLNASNSTAALCTEEYIVESTRVWFSRRHDAKVGVHSLFSSANSSAVLLPKKSSAHVREIGPVDSSDDERSQQVTPSEDEKMVTGFDFGENYVPPTGFRKYCQVKFGTWPAYSFGLALGQIIASNSYQITLLTGEIGQSAGKLYAVAGIYLGASLFWLLLTRYVKLLYLLTVPFFFYGLAFLLVGTSPFVTDGHNRFWMQNVATGFYAFASASGSLFFAFNFGDEGGAPITIWIWRACWIQALQHAYTLALWFWGSFISSYSAAGKTSFRLSALPVLFPVTLVVALLLWTVGLVLFLGLPSYYRQMPDQVPSLLRSIVKRKITLWFFVAVLLQNYFLSAPYGRNWFFLFSSQHVSTGAILGLAFGFLIGGWGVFLGWFAFISKRHPWWLPVFAIGLGAPRWAQMLWGTSSFGLFLPWAGSDVTSALVSRCLWLWLGLLDAIQNTGVGLILLLTLTRIHVSVTLMIAQVLGSVATIVARATAPNKLGPGDVFPDFSMGLGAGLGKAWFWVALLAQLMICVGYLKFFRKEQISKP</sequence>
<accession>A0A6A5Q9D3</accession>
<reference evidence="11" key="1">
    <citation type="journal article" date="2020" name="Stud. Mycol.">
        <title>101 Dothideomycetes genomes: a test case for predicting lifestyles and emergence of pathogens.</title>
        <authorList>
            <person name="Haridas S."/>
            <person name="Albert R."/>
            <person name="Binder M."/>
            <person name="Bloem J."/>
            <person name="Labutti K."/>
            <person name="Salamov A."/>
            <person name="Andreopoulos B."/>
            <person name="Baker S."/>
            <person name="Barry K."/>
            <person name="Bills G."/>
            <person name="Bluhm B."/>
            <person name="Cannon C."/>
            <person name="Castanera R."/>
            <person name="Culley D."/>
            <person name="Daum C."/>
            <person name="Ezra D."/>
            <person name="Gonzalez J."/>
            <person name="Henrissat B."/>
            <person name="Kuo A."/>
            <person name="Liang C."/>
            <person name="Lipzen A."/>
            <person name="Lutzoni F."/>
            <person name="Magnuson J."/>
            <person name="Mondo S."/>
            <person name="Nolan M."/>
            <person name="Ohm R."/>
            <person name="Pangilinan J."/>
            <person name="Park H.-J."/>
            <person name="Ramirez L."/>
            <person name="Alfaro M."/>
            <person name="Sun H."/>
            <person name="Tritt A."/>
            <person name="Yoshinaga Y."/>
            <person name="Zwiers L.-H."/>
            <person name="Turgeon B."/>
            <person name="Goodwin S."/>
            <person name="Spatafora J."/>
            <person name="Crous P."/>
            <person name="Grigoriev I."/>
        </authorList>
    </citation>
    <scope>NUCLEOTIDE SEQUENCE</scope>
    <source>
        <strain evidence="11">HMLAC05119</strain>
    </source>
</reference>
<feature type="chain" id="PRO_5025559190" description="alpha-1,3-glucan synthase" evidence="9">
    <location>
        <begin position="20"/>
        <end position="2300"/>
    </location>
</feature>
<feature type="compositionally biased region" description="Low complexity" evidence="7">
    <location>
        <begin position="1711"/>
        <end position="1726"/>
    </location>
</feature>
<dbReference type="SUPFAM" id="SSF51445">
    <property type="entry name" value="(Trans)glycosidases"/>
    <property type="match status" value="1"/>
</dbReference>
<feature type="transmembrane region" description="Helical" evidence="8">
    <location>
        <begin position="2041"/>
        <end position="2069"/>
    </location>
</feature>
<dbReference type="GO" id="GO:0009277">
    <property type="term" value="C:fungal-type cell wall"/>
    <property type="evidence" value="ECO:0007669"/>
    <property type="project" value="TreeGrafter"/>
</dbReference>
<dbReference type="InterPro" id="IPR058658">
    <property type="entry name" value="Mok11-13/Ags1-like_Ig_2"/>
</dbReference>
<dbReference type="FunFam" id="3.20.20.80:FF:000073">
    <property type="entry name" value="Alpha-1,3-glucan synthase Ags2"/>
    <property type="match status" value="1"/>
</dbReference>
<evidence type="ECO:0000259" key="10">
    <source>
        <dbReference type="SMART" id="SM00642"/>
    </source>
</evidence>
<dbReference type="InterPro" id="IPR058654">
    <property type="entry name" value="Mok11-14/Ags1-like_TM"/>
</dbReference>
<keyword evidence="8" id="KW-1133">Transmembrane helix</keyword>
<dbReference type="Pfam" id="PF08323">
    <property type="entry name" value="Glyco_transf_5"/>
    <property type="match status" value="1"/>
</dbReference>
<dbReference type="Proteomes" id="UP000800096">
    <property type="component" value="Unassembled WGS sequence"/>
</dbReference>
<feature type="transmembrane region" description="Helical" evidence="8">
    <location>
        <begin position="2228"/>
        <end position="2248"/>
    </location>
</feature>
<dbReference type="GO" id="GO:0070600">
    <property type="term" value="P:fungal-type cell wall (1-&gt;3)-alpha-glucan biosynthetic process"/>
    <property type="evidence" value="ECO:0007669"/>
    <property type="project" value="TreeGrafter"/>
</dbReference>
<dbReference type="Pfam" id="PF26108">
    <property type="entry name" value="GH_Mok13"/>
    <property type="match status" value="1"/>
</dbReference>
<dbReference type="GO" id="GO:0047657">
    <property type="term" value="F:alpha-1,3-glucan synthase activity"/>
    <property type="evidence" value="ECO:0007669"/>
    <property type="project" value="UniProtKB-EC"/>
</dbReference>
<dbReference type="PANTHER" id="PTHR47182:SF2">
    <property type="entry name" value="CELL WALL ALPHA-1,3-GLUCAN SYNTHASE AGS1"/>
    <property type="match status" value="1"/>
</dbReference>
<evidence type="ECO:0000256" key="4">
    <source>
        <dbReference type="ARBA" id="ARBA00022679"/>
    </source>
</evidence>
<keyword evidence="5" id="KW-0961">Cell wall biogenesis/degradation</keyword>
<feature type="region of interest" description="Disordered" evidence="7">
    <location>
        <begin position="1638"/>
        <end position="1726"/>
    </location>
</feature>
<feature type="compositionally biased region" description="Pro residues" evidence="7">
    <location>
        <begin position="1660"/>
        <end position="1670"/>
    </location>
</feature>
<feature type="compositionally biased region" description="Polar residues" evidence="7">
    <location>
        <begin position="1682"/>
        <end position="1697"/>
    </location>
</feature>
<dbReference type="OrthoDB" id="512920at2759"/>
<dbReference type="InterPro" id="IPR006047">
    <property type="entry name" value="GH13_cat_dom"/>
</dbReference>
<dbReference type="EC" id="2.4.1.183" evidence="2"/>
<dbReference type="Pfam" id="PF26111">
    <property type="entry name" value="Ig_Mok13"/>
    <property type="match status" value="1"/>
</dbReference>
<dbReference type="Pfam" id="PF00128">
    <property type="entry name" value="Alpha-amylase"/>
    <property type="match status" value="1"/>
</dbReference>
<feature type="transmembrane region" description="Helical" evidence="8">
    <location>
        <begin position="1969"/>
        <end position="1989"/>
    </location>
</feature>
<evidence type="ECO:0000256" key="5">
    <source>
        <dbReference type="ARBA" id="ARBA00023316"/>
    </source>
</evidence>
<feature type="transmembrane region" description="Helical" evidence="8">
    <location>
        <begin position="2001"/>
        <end position="2021"/>
    </location>
</feature>
<keyword evidence="4" id="KW-0808">Transferase</keyword>
<dbReference type="CDD" id="cd06174">
    <property type="entry name" value="MFS"/>
    <property type="match status" value="1"/>
</dbReference>
<feature type="transmembrane region" description="Helical" evidence="8">
    <location>
        <begin position="2198"/>
        <end position="2221"/>
    </location>
</feature>
<dbReference type="Pfam" id="PF26122">
    <property type="entry name" value="CBM_Mok13"/>
    <property type="match status" value="1"/>
</dbReference>
<dbReference type="InterPro" id="IPR017853">
    <property type="entry name" value="GH"/>
</dbReference>
<dbReference type="Pfam" id="PF26127">
    <property type="entry name" value="12TM_Mok13"/>
    <property type="match status" value="1"/>
</dbReference>
<dbReference type="CDD" id="cd11323">
    <property type="entry name" value="AmyAc_AGS"/>
    <property type="match status" value="1"/>
</dbReference>
<keyword evidence="12" id="KW-1185">Reference proteome</keyword>
<feature type="domain" description="Glycosyl hydrolase family 13 catalytic" evidence="10">
    <location>
        <begin position="65"/>
        <end position="549"/>
    </location>
</feature>
<feature type="signal peptide" evidence="9">
    <location>
        <begin position="1"/>
        <end position="19"/>
    </location>
</feature>
<evidence type="ECO:0000256" key="7">
    <source>
        <dbReference type="SAM" id="MobiDB-lite"/>
    </source>
</evidence>
<dbReference type="EMBL" id="ML979141">
    <property type="protein sequence ID" value="KAF1911959.1"/>
    <property type="molecule type" value="Genomic_DNA"/>
</dbReference>
<name>A0A6A5Q9D3_AMPQU</name>
<dbReference type="CDD" id="cd03791">
    <property type="entry name" value="GT5_Glycogen_synthase_DULL1-like"/>
    <property type="match status" value="1"/>
</dbReference>
<evidence type="ECO:0000256" key="3">
    <source>
        <dbReference type="ARBA" id="ARBA00022676"/>
    </source>
</evidence>
<dbReference type="SUPFAM" id="SSF53756">
    <property type="entry name" value="UDP-Glycosyltransferase/glycogen phosphorylase"/>
    <property type="match status" value="1"/>
</dbReference>
<keyword evidence="3" id="KW-0328">Glycosyltransferase</keyword>
<dbReference type="InterPro" id="IPR058657">
    <property type="entry name" value="Mok11-13/Ags1-like_Ig"/>
</dbReference>
<dbReference type="SMART" id="SM00642">
    <property type="entry name" value="Aamy"/>
    <property type="match status" value="1"/>
</dbReference>
<dbReference type="Gene3D" id="3.40.50.2000">
    <property type="entry name" value="Glycogen Phosphorylase B"/>
    <property type="match status" value="2"/>
</dbReference>
<organism evidence="11 12">
    <name type="scientific">Ampelomyces quisqualis</name>
    <name type="common">Powdery mildew agent</name>
    <dbReference type="NCBI Taxonomy" id="50730"/>
    <lineage>
        <taxon>Eukaryota</taxon>
        <taxon>Fungi</taxon>
        <taxon>Dikarya</taxon>
        <taxon>Ascomycota</taxon>
        <taxon>Pezizomycotina</taxon>
        <taxon>Dothideomycetes</taxon>
        <taxon>Pleosporomycetidae</taxon>
        <taxon>Pleosporales</taxon>
        <taxon>Pleosporineae</taxon>
        <taxon>Phaeosphaeriaceae</taxon>
        <taxon>Ampelomyces</taxon>
    </lineage>
</organism>
<feature type="transmembrane region" description="Helical" evidence="8">
    <location>
        <begin position="1934"/>
        <end position="1957"/>
    </location>
</feature>
<proteinExistence type="inferred from homology"/>
<gene>
    <name evidence="11" type="ORF">BDU57DRAFT_459631</name>
</gene>
<keyword evidence="9" id="KW-0732">Signal</keyword>
<dbReference type="InterPro" id="IPR013534">
    <property type="entry name" value="Starch_synth_cat_dom"/>
</dbReference>
<feature type="transmembrane region" description="Helical" evidence="8">
    <location>
        <begin position="2089"/>
        <end position="2105"/>
    </location>
</feature>
<evidence type="ECO:0000313" key="12">
    <source>
        <dbReference type="Proteomes" id="UP000800096"/>
    </source>
</evidence>
<dbReference type="FunFam" id="3.40.50.2000:FF:000052">
    <property type="entry name" value="Alpha-1,3-glucan synthase Ags2"/>
    <property type="match status" value="1"/>
</dbReference>